<reference evidence="3 4" key="1">
    <citation type="submission" date="2017-02" db="EMBL/GenBank/DDBJ databases">
        <title>The new phylogeny of genus Mycobacterium.</title>
        <authorList>
            <person name="Tortoli E."/>
            <person name="Trovato A."/>
            <person name="Cirillo D.M."/>
        </authorList>
    </citation>
    <scope>NUCLEOTIDE SEQUENCE [LARGE SCALE GENOMIC DNA]</scope>
    <source>
        <strain evidence="3 4">DSM 44338</strain>
    </source>
</reference>
<dbReference type="EMBL" id="MVIM01000007">
    <property type="protein sequence ID" value="ORB64557.1"/>
    <property type="molecule type" value="Genomic_DNA"/>
</dbReference>
<sequence length="473" mass="50402">MSPRDVSSAIPQLWWIPTCSRRSGPVRPRPRQRTRRAMDTTGSAVDRTIAPSLPAALRRAHELFVAGQVDASYLAAAAIRRVVVESWQRSIATGVDPDLSGSPAAEALCRNETTLADMRAGHPLAATLPIIRRLLVNDAADSGVVVAVSAANGTLLWVEGDAAACRRAESMNFVPGADWSERGAGTNAPGTALALDREIQIRESEHFSRIVQPWTCTAVPVHDPATGALIGAVDLTGDGQVASPQALGLVRATVAAVEGQLALMHLTASKTTPATAQPRLAVLGSDRPRWIAPDDDGRVQSLSLTGRHADILVLLTRHPEGLSADHLALLLDEKDLDVVTVRAEMSRLRRVIGPHHLDSRPYRLTGLVSSDVSEVFDALAADDVEEALRCYAGPLLPQSVSPAIARVRTELSMSVRGAVLTAGRPALLRRWLETPEGRDDRDGWQMLHDVAGTGPAARARASGHLAGLDLELG</sequence>
<evidence type="ECO:0000259" key="2">
    <source>
        <dbReference type="Pfam" id="PF01590"/>
    </source>
</evidence>
<dbReference type="STRING" id="75922.BST47_14650"/>
<organism evidence="3 4">
    <name type="scientific">Mycolicibacterium tusciae</name>
    <dbReference type="NCBI Taxonomy" id="75922"/>
    <lineage>
        <taxon>Bacteria</taxon>
        <taxon>Bacillati</taxon>
        <taxon>Actinomycetota</taxon>
        <taxon>Actinomycetes</taxon>
        <taxon>Mycobacteriales</taxon>
        <taxon>Mycobacteriaceae</taxon>
        <taxon>Mycolicibacterium</taxon>
    </lineage>
</organism>
<gene>
    <name evidence="3" type="ORF">BST47_14650</name>
</gene>
<feature type="domain" description="GAF" evidence="2">
    <location>
        <begin position="151"/>
        <end position="258"/>
    </location>
</feature>
<dbReference type="Gene3D" id="3.30.450.40">
    <property type="match status" value="1"/>
</dbReference>
<protein>
    <submittedName>
        <fullName evidence="3">Transcriptional regulator</fullName>
    </submittedName>
</protein>
<feature type="region of interest" description="Disordered" evidence="1">
    <location>
        <begin position="21"/>
        <end position="42"/>
    </location>
</feature>
<dbReference type="InterPro" id="IPR029016">
    <property type="entry name" value="GAF-like_dom_sf"/>
</dbReference>
<accession>A0A1X0JQR8</accession>
<evidence type="ECO:0000313" key="4">
    <source>
        <dbReference type="Proteomes" id="UP000192411"/>
    </source>
</evidence>
<dbReference type="AlphaFoldDB" id="A0A1X0JQR8"/>
<dbReference type="Pfam" id="PF01590">
    <property type="entry name" value="GAF"/>
    <property type="match status" value="1"/>
</dbReference>
<keyword evidence="4" id="KW-1185">Reference proteome</keyword>
<evidence type="ECO:0000256" key="1">
    <source>
        <dbReference type="SAM" id="MobiDB-lite"/>
    </source>
</evidence>
<comment type="caution">
    <text evidence="3">The sequence shown here is derived from an EMBL/GenBank/DDBJ whole genome shotgun (WGS) entry which is preliminary data.</text>
</comment>
<proteinExistence type="predicted"/>
<dbReference type="InterPro" id="IPR003018">
    <property type="entry name" value="GAF"/>
</dbReference>
<name>A0A1X0JQR8_9MYCO</name>
<evidence type="ECO:0000313" key="3">
    <source>
        <dbReference type="EMBL" id="ORB64557.1"/>
    </source>
</evidence>
<dbReference type="Proteomes" id="UP000192411">
    <property type="component" value="Unassembled WGS sequence"/>
</dbReference>